<evidence type="ECO:0000256" key="3">
    <source>
        <dbReference type="SAM" id="MobiDB-lite"/>
    </source>
</evidence>
<feature type="domain" description="EF-hand" evidence="4">
    <location>
        <begin position="630"/>
        <end position="665"/>
    </location>
</feature>
<dbReference type="PROSITE" id="PS50222">
    <property type="entry name" value="EF_HAND_2"/>
    <property type="match status" value="1"/>
</dbReference>
<dbReference type="EMBL" id="JANBPY010000383">
    <property type="protein sequence ID" value="KAJ1967169.1"/>
    <property type="molecule type" value="Genomic_DNA"/>
</dbReference>
<dbReference type="GO" id="GO:0005509">
    <property type="term" value="F:calcium ion binding"/>
    <property type="evidence" value="ECO:0007669"/>
    <property type="project" value="InterPro"/>
</dbReference>
<dbReference type="InterPro" id="IPR018247">
    <property type="entry name" value="EF_Hand_1_Ca_BS"/>
</dbReference>
<feature type="region of interest" description="Disordered" evidence="3">
    <location>
        <begin position="182"/>
        <end position="214"/>
    </location>
</feature>
<feature type="compositionally biased region" description="Basic and acidic residues" evidence="3">
    <location>
        <begin position="894"/>
        <end position="903"/>
    </location>
</feature>
<dbReference type="Gene3D" id="1.10.238.230">
    <property type="match status" value="1"/>
</dbReference>
<dbReference type="InterPro" id="IPR002048">
    <property type="entry name" value="EF_hand_dom"/>
</dbReference>
<reference evidence="5" key="1">
    <citation type="submission" date="2022-07" db="EMBL/GenBank/DDBJ databases">
        <title>Phylogenomic reconstructions and comparative analyses of Kickxellomycotina fungi.</title>
        <authorList>
            <person name="Reynolds N.K."/>
            <person name="Stajich J.E."/>
            <person name="Barry K."/>
            <person name="Grigoriev I.V."/>
            <person name="Crous P."/>
            <person name="Smith M.E."/>
        </authorList>
    </citation>
    <scope>NUCLEOTIDE SEQUENCE</scope>
    <source>
        <strain evidence="5">RSA 1196</strain>
    </source>
</reference>
<dbReference type="OrthoDB" id="5586at2759"/>
<protein>
    <submittedName>
        <fullName evidence="5">Serine/threonine-protein phosphatase 2A regulatory subunit B'' subunit beta</fullName>
    </submittedName>
</protein>
<dbReference type="GO" id="GO:0019888">
    <property type="term" value="F:protein phosphatase regulator activity"/>
    <property type="evidence" value="ECO:0007669"/>
    <property type="project" value="TreeGrafter"/>
</dbReference>
<feature type="compositionally biased region" description="Polar residues" evidence="3">
    <location>
        <begin position="200"/>
        <end position="214"/>
    </location>
</feature>
<feature type="region of interest" description="Disordered" evidence="3">
    <location>
        <begin position="886"/>
        <end position="962"/>
    </location>
</feature>
<dbReference type="Gene3D" id="1.10.238.220">
    <property type="match status" value="1"/>
</dbReference>
<feature type="compositionally biased region" description="Low complexity" evidence="3">
    <location>
        <begin position="186"/>
        <end position="199"/>
    </location>
</feature>
<dbReference type="InterPro" id="IPR011992">
    <property type="entry name" value="EF-hand-dom_pair"/>
</dbReference>
<evidence type="ECO:0000256" key="1">
    <source>
        <dbReference type="ARBA" id="ARBA00022723"/>
    </source>
</evidence>
<dbReference type="Pfam" id="PF17958">
    <property type="entry name" value="EF-hand_13"/>
    <property type="match status" value="1"/>
</dbReference>
<gene>
    <name evidence="5" type="primary">PPP2R3B</name>
    <name evidence="5" type="ORF">IWQ62_002023</name>
</gene>
<comment type="caution">
    <text evidence="5">The sequence shown here is derived from an EMBL/GenBank/DDBJ whole genome shotgun (WGS) entry which is preliminary data.</text>
</comment>
<dbReference type="GO" id="GO:0000159">
    <property type="term" value="C:protein phosphatase type 2A complex"/>
    <property type="evidence" value="ECO:0007669"/>
    <property type="project" value="TreeGrafter"/>
</dbReference>
<feature type="compositionally biased region" description="Polar residues" evidence="3">
    <location>
        <begin position="264"/>
        <end position="289"/>
    </location>
</feature>
<sequence>MASNSDNIAPPPQPVGTPNNKVSTIFASPIKADELCLNPKWSPRSPSPRSKRLFLASADAAKSRRSVIDMSGEVEGKENASFLSPFARRHHSLALASMRSPQRLLFSPKSMPPLSPVLSNKKHQSFPSDKHEASRLQHSSPLLRSSSGLSDESYDLYPSMGTGLEHSPTTVRLAAHDHLGSEAGGLLSDSDTTQLSSPLQAASKNTPAPTLQSSPVCRSLFDAAKKPVISPVEEQHQPKPLGEDNHPSSPTVLRVGHKRAHAPQTPSTPRHTSMSRWPSSDLMPSTPSQKVPRAARQTSPGSSAISVPTFYFPPTRPRNVAELQVLAVRQIKQVAKMLNDDFGVTVEDILPITELCGLPRYTNKVFYQRVFGEHAKSLNTGNYGLSNLTKSRSHQPKAIDYFSKHWSRLRTTSEDEHALLFNLLREESRNYLEPEDFLPVVEDVIDNHPEIEFLEGQDIFRELYAETVIERLFYLTGHAGSRRMTLRQFRRINIVQILLGLDTSIDVDVTEPGPFSYKHFYVIYCNFWELDTDHDMLIDINDLSRYHSNALTSRALHRVIEGRGKPCELSPTSYRFNHPAKPMDLSDPPPAAPSSPVFQDFPVAHPTLHHQYLMTYRDFVWFLLSEIDKTTSTAIEYWFRCLDLDGDGMITVYELEYFFQEQVERMEAYSGELISLDDCICQIMDMVHPKQDGVITLQDLKRCSYPAPVIDMFINFGQFVDYENKHQVVQQQLLEVTLRLPRNVGRETLISLKCHFLNNQRSDWIKYAEMEYDNLIAEDDKEQDKPQDDGEQMPDTAEHEIEDDLNDTDDMPLDSQHSGRNRFLGSNATLVDDTPHPVRSKNSSMVMNEEEEGGEIKPFERRTLQDNQPDSPMERTCAANGLIYTADSCSPNAHHSDTQHDSEGEGDGTGSEMSFGGPSLDFGAEEDSDPMQDEGTSLSYPSKPRQILPGSLLDEPVSERGS</sequence>
<dbReference type="PANTHER" id="PTHR14095">
    <property type="entry name" value="PHOSPHATASE 2A REGULATORY SUBUNIT-RELATED"/>
    <property type="match status" value="1"/>
</dbReference>
<organism evidence="5 6">
    <name type="scientific">Dispira parvispora</name>
    <dbReference type="NCBI Taxonomy" id="1520584"/>
    <lineage>
        <taxon>Eukaryota</taxon>
        <taxon>Fungi</taxon>
        <taxon>Fungi incertae sedis</taxon>
        <taxon>Zoopagomycota</taxon>
        <taxon>Kickxellomycotina</taxon>
        <taxon>Dimargaritomycetes</taxon>
        <taxon>Dimargaritales</taxon>
        <taxon>Dimargaritaceae</taxon>
        <taxon>Dispira</taxon>
    </lineage>
</organism>
<feature type="region of interest" description="Disordered" evidence="3">
    <location>
        <begin position="1"/>
        <end position="22"/>
    </location>
</feature>
<feature type="compositionally biased region" description="Low complexity" evidence="3">
    <location>
        <begin position="136"/>
        <end position="150"/>
    </location>
</feature>
<feature type="region of interest" description="Disordered" evidence="3">
    <location>
        <begin position="778"/>
        <end position="797"/>
    </location>
</feature>
<keyword evidence="1" id="KW-0479">Metal-binding</keyword>
<proteinExistence type="predicted"/>
<evidence type="ECO:0000256" key="2">
    <source>
        <dbReference type="ARBA" id="ARBA00022837"/>
    </source>
</evidence>
<dbReference type="AlphaFoldDB" id="A0A9W8E7K5"/>
<evidence type="ECO:0000313" key="6">
    <source>
        <dbReference type="Proteomes" id="UP001150925"/>
    </source>
</evidence>
<keyword evidence="2" id="KW-0106">Calcium</keyword>
<accession>A0A9W8E7K5</accession>
<evidence type="ECO:0000313" key="5">
    <source>
        <dbReference type="EMBL" id="KAJ1967169.1"/>
    </source>
</evidence>
<feature type="region of interest" description="Disordered" evidence="3">
    <location>
        <begin position="804"/>
        <end position="873"/>
    </location>
</feature>
<dbReference type="PANTHER" id="PTHR14095:SF0">
    <property type="entry name" value="MIP22305P"/>
    <property type="match status" value="1"/>
</dbReference>
<dbReference type="SUPFAM" id="SSF47473">
    <property type="entry name" value="EF-hand"/>
    <property type="match status" value="1"/>
</dbReference>
<dbReference type="Proteomes" id="UP001150925">
    <property type="component" value="Unassembled WGS sequence"/>
</dbReference>
<name>A0A9W8E7K5_9FUNG</name>
<dbReference type="PROSITE" id="PS00018">
    <property type="entry name" value="EF_HAND_1"/>
    <property type="match status" value="1"/>
</dbReference>
<keyword evidence="6" id="KW-1185">Reference proteome</keyword>
<feature type="compositionally biased region" description="Basic and acidic residues" evidence="3">
    <location>
        <begin position="854"/>
        <end position="864"/>
    </location>
</feature>
<feature type="region of interest" description="Disordered" evidence="3">
    <location>
        <begin position="104"/>
        <end position="169"/>
    </location>
</feature>
<feature type="region of interest" description="Disordered" evidence="3">
    <location>
        <begin position="233"/>
        <end position="303"/>
    </location>
</feature>
<feature type="compositionally biased region" description="Basic and acidic residues" evidence="3">
    <location>
        <begin position="233"/>
        <end position="246"/>
    </location>
</feature>
<feature type="compositionally biased region" description="Acidic residues" evidence="3">
    <location>
        <begin position="923"/>
        <end position="932"/>
    </location>
</feature>
<dbReference type="InterPro" id="IPR041534">
    <property type="entry name" value="EF-hand_13"/>
</dbReference>
<evidence type="ECO:0000259" key="4">
    <source>
        <dbReference type="PROSITE" id="PS50222"/>
    </source>
</evidence>
<dbReference type="Gene3D" id="1.10.238.10">
    <property type="entry name" value="EF-hand"/>
    <property type="match status" value="1"/>
</dbReference>